<dbReference type="Proteomes" id="UP000236520">
    <property type="component" value="Unassembled WGS sequence"/>
</dbReference>
<evidence type="ECO:0000313" key="2">
    <source>
        <dbReference type="Proteomes" id="UP000236520"/>
    </source>
</evidence>
<evidence type="ECO:0000313" key="1">
    <source>
        <dbReference type="EMBL" id="PNG89635.1"/>
    </source>
</evidence>
<sequence>MAAAHRSRGPRRRVHGHPAELVLWDGRGALDRAVLEGAEVIAARFQMLLCRSKSHRCTSCCMSVFVDEAAEDPGAQAFVHVEVMRRDGLFVSVGW</sequence>
<comment type="caution">
    <text evidence="1">The sequence shown here is derived from an EMBL/GenBank/DDBJ whole genome shotgun (WGS) entry which is preliminary data.</text>
</comment>
<gene>
    <name evidence="1" type="ORF">SMF913_25100</name>
</gene>
<name>A0A2J7YNN3_STRMQ</name>
<organism evidence="1 2">
    <name type="scientific">Streptomyces malaysiensis</name>
    <dbReference type="NCBI Taxonomy" id="92644"/>
    <lineage>
        <taxon>Bacteria</taxon>
        <taxon>Bacillati</taxon>
        <taxon>Actinomycetota</taxon>
        <taxon>Actinomycetes</taxon>
        <taxon>Kitasatosporales</taxon>
        <taxon>Streptomycetaceae</taxon>
        <taxon>Streptomyces</taxon>
        <taxon>Streptomyces violaceusniger group</taxon>
    </lineage>
</organism>
<proteinExistence type="predicted"/>
<keyword evidence="2" id="KW-1185">Reference proteome</keyword>
<dbReference type="EMBL" id="LJIW01000002">
    <property type="protein sequence ID" value="PNG89635.1"/>
    <property type="molecule type" value="Genomic_DNA"/>
</dbReference>
<accession>A0A2J7YNN3</accession>
<dbReference type="AlphaFoldDB" id="A0A2J7YNN3"/>
<protein>
    <submittedName>
        <fullName evidence="1">Uncharacterized protein</fullName>
    </submittedName>
</protein>
<reference evidence="1 2" key="1">
    <citation type="submission" date="2015-09" db="EMBL/GenBank/DDBJ databases">
        <title>Genome sequence, genome mining and natural product profiling of a biocontrol bacterium Streptomyces malaysiensis F913.</title>
        <authorList>
            <person name="Xu Y."/>
            <person name="Wei J."/>
            <person name="Xie J."/>
            <person name="Li T."/>
            <person name="Zhou Z."/>
        </authorList>
    </citation>
    <scope>NUCLEOTIDE SEQUENCE [LARGE SCALE GENOMIC DNA]</scope>
    <source>
        <strain evidence="1 2">F913</strain>
    </source>
</reference>